<evidence type="ECO:0000256" key="1">
    <source>
        <dbReference type="ARBA" id="ARBA00004196"/>
    </source>
</evidence>
<comment type="similarity">
    <text evidence="2">Belongs to the membrane fusion protein (MFP) (TC 8.A.1) family.</text>
</comment>
<protein>
    <submittedName>
        <fullName evidence="6">Hemolysin D</fullName>
    </submittedName>
</protein>
<dbReference type="Pfam" id="PF25963">
    <property type="entry name" value="Beta-barrel_AAEA"/>
    <property type="match status" value="1"/>
</dbReference>
<keyword evidence="3" id="KW-0812">Transmembrane</keyword>
<name>A0A2U3B9E4_9VIBR</name>
<feature type="domain" description="p-hydroxybenzoic acid efflux pump subunit AaeA-like beta-barrel" evidence="5">
    <location>
        <begin position="254"/>
        <end position="344"/>
    </location>
</feature>
<dbReference type="InterPro" id="IPR050739">
    <property type="entry name" value="MFP"/>
</dbReference>
<dbReference type="InterPro" id="IPR058625">
    <property type="entry name" value="MdtA-like_BSH"/>
</dbReference>
<dbReference type="PANTHER" id="PTHR30386:SF19">
    <property type="entry name" value="MULTIDRUG EXPORT PROTEIN EMRA-RELATED"/>
    <property type="match status" value="1"/>
</dbReference>
<proteinExistence type="inferred from homology"/>
<dbReference type="GO" id="GO:0055085">
    <property type="term" value="P:transmembrane transport"/>
    <property type="evidence" value="ECO:0007669"/>
    <property type="project" value="InterPro"/>
</dbReference>
<comment type="caution">
    <text evidence="6">The sequence shown here is derived from an EMBL/GenBank/DDBJ whole genome shotgun (WGS) entry which is preliminary data.</text>
</comment>
<dbReference type="Gene3D" id="2.40.50.100">
    <property type="match status" value="1"/>
</dbReference>
<evidence type="ECO:0000259" key="4">
    <source>
        <dbReference type="Pfam" id="PF25917"/>
    </source>
</evidence>
<gene>
    <name evidence="6" type="ORF">DI392_11155</name>
</gene>
<dbReference type="InterPro" id="IPR058634">
    <property type="entry name" value="AaeA-lik-b-barrel"/>
</dbReference>
<feature type="domain" description="Multidrug resistance protein MdtA-like barrel-sandwich hybrid" evidence="4">
    <location>
        <begin position="60"/>
        <end position="247"/>
    </location>
</feature>
<feature type="transmembrane region" description="Helical" evidence="3">
    <location>
        <begin position="24"/>
        <end position="43"/>
    </location>
</feature>
<accession>A0A2U3B9E4</accession>
<dbReference type="OrthoDB" id="9811754at2"/>
<keyword evidence="3" id="KW-0472">Membrane</keyword>
<evidence type="ECO:0000313" key="7">
    <source>
        <dbReference type="Proteomes" id="UP000245362"/>
    </source>
</evidence>
<evidence type="ECO:0000256" key="3">
    <source>
        <dbReference type="SAM" id="Phobius"/>
    </source>
</evidence>
<dbReference type="Pfam" id="PF25917">
    <property type="entry name" value="BSH_RND"/>
    <property type="match status" value="1"/>
</dbReference>
<evidence type="ECO:0000313" key="6">
    <source>
        <dbReference type="EMBL" id="PWI33402.1"/>
    </source>
</evidence>
<dbReference type="Gene3D" id="1.10.287.470">
    <property type="entry name" value="Helix hairpin bin"/>
    <property type="match status" value="1"/>
</dbReference>
<dbReference type="RefSeq" id="WP_109319986.1">
    <property type="nucleotide sequence ID" value="NZ_QFWT01000005.1"/>
</dbReference>
<dbReference type="EMBL" id="QFWT01000005">
    <property type="protein sequence ID" value="PWI33402.1"/>
    <property type="molecule type" value="Genomic_DNA"/>
</dbReference>
<dbReference type="SUPFAM" id="SSF111369">
    <property type="entry name" value="HlyD-like secretion proteins"/>
    <property type="match status" value="2"/>
</dbReference>
<keyword evidence="3" id="KW-1133">Transmembrane helix</keyword>
<sequence>MSDVKEEIAKEPTLRKSNRKAKRMVLLFVVPLLIVLGSVVVYLKGGRYVETDNAYVKADKTSVTSVVSGRIADVLVEENQNVQEGQLLFVIDPKDFEIAVELAKANLNDVKTSLTTLKAEYQSKLANIKVAQSQYEYLKKEQTRKYNLLKKDYISQSEFDAAKQETQTQKLQIAALNQELKQIAESLGGNVSAPIDIHPKYQSALASLNKAENDLKHTRVYAPDNGVVTKVVENGQYIAPGSLAMMLISDANVWIEANFTETEISHMQVGQQVEVKVDYADDYIWQGKVESMSPATGSEFSVIPAQNATGNWVKIAQRLPVRIRINGEADAPKLRAGLSAVVTVDTQYKRHLSL</sequence>
<dbReference type="AlphaFoldDB" id="A0A2U3B9E4"/>
<evidence type="ECO:0000256" key="2">
    <source>
        <dbReference type="ARBA" id="ARBA00009477"/>
    </source>
</evidence>
<dbReference type="Gene3D" id="2.40.30.170">
    <property type="match status" value="1"/>
</dbReference>
<reference evidence="6 7" key="1">
    <citation type="submission" date="2018-05" db="EMBL/GenBank/DDBJ databases">
        <title>Vibrio limimaris sp. nov., isolated from marine sediment.</title>
        <authorList>
            <person name="Li C.-M."/>
        </authorList>
    </citation>
    <scope>NUCLEOTIDE SEQUENCE [LARGE SCALE GENOMIC DNA]</scope>
    <source>
        <strain evidence="6 7">E4404</strain>
    </source>
</reference>
<dbReference type="Proteomes" id="UP000245362">
    <property type="component" value="Unassembled WGS sequence"/>
</dbReference>
<dbReference type="GO" id="GO:0030313">
    <property type="term" value="C:cell envelope"/>
    <property type="evidence" value="ECO:0007669"/>
    <property type="project" value="UniProtKB-SubCell"/>
</dbReference>
<organism evidence="6 7">
    <name type="scientific">Vibrio albus</name>
    <dbReference type="NCBI Taxonomy" id="2200953"/>
    <lineage>
        <taxon>Bacteria</taxon>
        <taxon>Pseudomonadati</taxon>
        <taxon>Pseudomonadota</taxon>
        <taxon>Gammaproteobacteria</taxon>
        <taxon>Vibrionales</taxon>
        <taxon>Vibrionaceae</taxon>
        <taxon>Vibrio</taxon>
    </lineage>
</organism>
<evidence type="ECO:0000259" key="5">
    <source>
        <dbReference type="Pfam" id="PF25963"/>
    </source>
</evidence>
<keyword evidence="7" id="KW-1185">Reference proteome</keyword>
<comment type="subcellular location">
    <subcellularLocation>
        <location evidence="1">Cell envelope</location>
    </subcellularLocation>
</comment>
<dbReference type="PANTHER" id="PTHR30386">
    <property type="entry name" value="MEMBRANE FUSION SUBUNIT OF EMRAB-TOLC MULTIDRUG EFFLUX PUMP"/>
    <property type="match status" value="1"/>
</dbReference>